<organism evidence="6 7">
    <name type="scientific">Arenibacter nanhaiticus</name>
    <dbReference type="NCBI Taxonomy" id="558155"/>
    <lineage>
        <taxon>Bacteria</taxon>
        <taxon>Pseudomonadati</taxon>
        <taxon>Bacteroidota</taxon>
        <taxon>Flavobacteriia</taxon>
        <taxon>Flavobacteriales</taxon>
        <taxon>Flavobacteriaceae</taxon>
        <taxon>Arenibacter</taxon>
    </lineage>
</organism>
<dbReference type="EMBL" id="FQYX01000012">
    <property type="protein sequence ID" value="SHJ15071.1"/>
    <property type="molecule type" value="Genomic_DNA"/>
</dbReference>
<evidence type="ECO:0000256" key="4">
    <source>
        <dbReference type="SAM" id="SignalP"/>
    </source>
</evidence>
<evidence type="ECO:0000313" key="7">
    <source>
        <dbReference type="Proteomes" id="UP000184231"/>
    </source>
</evidence>
<dbReference type="RefSeq" id="WP_072764454.1">
    <property type="nucleotide sequence ID" value="NZ_FQYX01000012.1"/>
</dbReference>
<feature type="domain" description="Carbohydrate-binding/sugar hydrolysis" evidence="5">
    <location>
        <begin position="49"/>
        <end position="198"/>
    </location>
</feature>
<comment type="pathway">
    <text evidence="1">Protein modification; protein ubiquitination.</text>
</comment>
<dbReference type="InterPro" id="IPR006626">
    <property type="entry name" value="PbH1"/>
</dbReference>
<accession>A0A1M6GYN8</accession>
<name>A0A1M6GYN8_9FLAO</name>
<dbReference type="InterPro" id="IPR007742">
    <property type="entry name" value="NosD_dom"/>
</dbReference>
<dbReference type="InterPro" id="IPR012334">
    <property type="entry name" value="Pectin_lyas_fold"/>
</dbReference>
<evidence type="ECO:0000256" key="2">
    <source>
        <dbReference type="ARBA" id="ARBA00022737"/>
    </source>
</evidence>
<dbReference type="Pfam" id="PF05048">
    <property type="entry name" value="NosD"/>
    <property type="match status" value="1"/>
</dbReference>
<evidence type="ECO:0000259" key="5">
    <source>
        <dbReference type="SMART" id="SM00722"/>
    </source>
</evidence>
<dbReference type="STRING" id="558155.SAMN04487911_11253"/>
<evidence type="ECO:0000256" key="3">
    <source>
        <dbReference type="ARBA" id="ARBA00022786"/>
    </source>
</evidence>
<evidence type="ECO:0000313" key="6">
    <source>
        <dbReference type="EMBL" id="SHJ15071.1"/>
    </source>
</evidence>
<dbReference type="PANTHER" id="PTHR22990">
    <property type="entry name" value="F-BOX ONLY PROTEIN"/>
    <property type="match status" value="1"/>
</dbReference>
<evidence type="ECO:0000256" key="1">
    <source>
        <dbReference type="ARBA" id="ARBA00004906"/>
    </source>
</evidence>
<dbReference type="Proteomes" id="UP000184231">
    <property type="component" value="Unassembled WGS sequence"/>
</dbReference>
<keyword evidence="7" id="KW-1185">Reference proteome</keyword>
<dbReference type="Gene3D" id="2.160.20.10">
    <property type="entry name" value="Single-stranded right-handed beta-helix, Pectin lyase-like"/>
    <property type="match status" value="1"/>
</dbReference>
<keyword evidence="3" id="KW-0833">Ubl conjugation pathway</keyword>
<dbReference type="NCBIfam" id="TIGR04247">
    <property type="entry name" value="NosD_copper_fam"/>
    <property type="match status" value="1"/>
</dbReference>
<protein>
    <submittedName>
        <fullName evidence="6">Nitrous oxidase accessory protein</fullName>
    </submittedName>
</protein>
<dbReference type="InterPro" id="IPR006633">
    <property type="entry name" value="Carb-bd_sugar_hydrolysis-dom"/>
</dbReference>
<dbReference type="SUPFAM" id="SSF51126">
    <property type="entry name" value="Pectin lyase-like"/>
    <property type="match status" value="1"/>
</dbReference>
<dbReference type="AlphaFoldDB" id="A0A1M6GYN8"/>
<feature type="signal peptide" evidence="4">
    <location>
        <begin position="1"/>
        <end position="20"/>
    </location>
</feature>
<reference evidence="6 7" key="1">
    <citation type="submission" date="2016-11" db="EMBL/GenBank/DDBJ databases">
        <authorList>
            <person name="Jaros S."/>
            <person name="Januszkiewicz K."/>
            <person name="Wedrychowicz H."/>
        </authorList>
    </citation>
    <scope>NUCLEOTIDE SEQUENCE [LARGE SCALE GENOMIC DNA]</scope>
    <source>
        <strain evidence="6 7">CGMCC 1.8863</strain>
    </source>
</reference>
<feature type="domain" description="Carbohydrate-binding/sugar hydrolysis" evidence="5">
    <location>
        <begin position="217"/>
        <end position="357"/>
    </location>
</feature>
<gene>
    <name evidence="6" type="ORF">SAMN04487911_11253</name>
</gene>
<dbReference type="InterPro" id="IPR026464">
    <property type="entry name" value="NosD_copper_fam"/>
</dbReference>
<keyword evidence="4" id="KW-0732">Signal</keyword>
<feature type="chain" id="PRO_5013064993" evidence="4">
    <location>
        <begin position="21"/>
        <end position="419"/>
    </location>
</feature>
<proteinExistence type="predicted"/>
<dbReference type="InterPro" id="IPR022441">
    <property type="entry name" value="Para_beta_helix_rpt-2"/>
</dbReference>
<keyword evidence="2" id="KW-0677">Repeat</keyword>
<dbReference type="SMART" id="SM00722">
    <property type="entry name" value="CASH"/>
    <property type="match status" value="2"/>
</dbReference>
<dbReference type="NCBIfam" id="TIGR03804">
    <property type="entry name" value="para_beta_helix"/>
    <property type="match status" value="2"/>
</dbReference>
<sequence length="419" mass="47350">MRTLLLLFCALPFLGNSLKANTIIVCASCEVTSIKEGVRIASDFDTLLIKKGTYKEYNIRIDKPLTLLGENNPVIDGQEKGEIITIVSDNVTLDGLVIVNVGTSYTADYAAVRVVKSADFLIQNLVLEKLFFGIYLEKSNNGKIYANKIVGDAVDEYNSGNGIQLWYSKNIVVEENTVQQVRDGIYLEFSDNIGIINNISSNNLRYGLHFMFSNDDLYEGNTFENNGAGVAVMFSKKIIMRNNTFKRNWGTASFGLLLKEINDADISGNTFEENTIGINIEGSNRINYNDNNFIKNGWAIKVRGACYTNAFIHNNFMYNSFDIAYNSNLNDNIFKENYWSNYTGYDLDKNGFGDIPYRPVKLFSYIVNRTPETIILLRSLFMDIIDFSEKVSPVFTPDDLVDSHPLMRPVVRETKIVKK</sequence>
<dbReference type="PANTHER" id="PTHR22990:SF15">
    <property type="entry name" value="F-BOX ONLY PROTEIN 10"/>
    <property type="match status" value="1"/>
</dbReference>
<dbReference type="OrthoDB" id="9767990at2"/>
<dbReference type="InterPro" id="IPR051550">
    <property type="entry name" value="SCF-Subunits/Alg-Epimerases"/>
</dbReference>
<dbReference type="SMART" id="SM00710">
    <property type="entry name" value="PbH1"/>
    <property type="match status" value="8"/>
</dbReference>
<dbReference type="InterPro" id="IPR011050">
    <property type="entry name" value="Pectin_lyase_fold/virulence"/>
</dbReference>